<dbReference type="GO" id="GO:0003676">
    <property type="term" value="F:nucleic acid binding"/>
    <property type="evidence" value="ECO:0007669"/>
    <property type="project" value="InterPro"/>
</dbReference>
<protein>
    <recommendedName>
        <fullName evidence="10">RNA helicase</fullName>
    </recommendedName>
</protein>
<dbReference type="InterPro" id="IPR001650">
    <property type="entry name" value="Helicase_C-like"/>
</dbReference>
<dbReference type="CDD" id="cd18787">
    <property type="entry name" value="SF2_C_DEAD"/>
    <property type="match status" value="1"/>
</dbReference>
<evidence type="ECO:0000256" key="4">
    <source>
        <dbReference type="ARBA" id="ARBA00022840"/>
    </source>
</evidence>
<keyword evidence="4" id="KW-0067">ATP-binding</keyword>
<dbReference type="InterPro" id="IPR011545">
    <property type="entry name" value="DEAD/DEAH_box_helicase_dom"/>
</dbReference>
<dbReference type="Pfam" id="PF00270">
    <property type="entry name" value="DEAD"/>
    <property type="match status" value="1"/>
</dbReference>
<reference evidence="9" key="1">
    <citation type="submission" date="2021-01" db="EMBL/GenBank/DDBJ databases">
        <authorList>
            <person name="Corre E."/>
            <person name="Pelletier E."/>
            <person name="Niang G."/>
            <person name="Scheremetjew M."/>
            <person name="Finn R."/>
            <person name="Kale V."/>
            <person name="Holt S."/>
            <person name="Cochrane G."/>
            <person name="Meng A."/>
            <person name="Brown T."/>
            <person name="Cohen L."/>
        </authorList>
    </citation>
    <scope>NUCLEOTIDE SEQUENCE</scope>
    <source>
        <strain evidence="9">UTEX LB 985</strain>
    </source>
</reference>
<dbReference type="InterPro" id="IPR044742">
    <property type="entry name" value="DEAD/DEAH_RhlB"/>
</dbReference>
<dbReference type="GO" id="GO:0004386">
    <property type="term" value="F:helicase activity"/>
    <property type="evidence" value="ECO:0007669"/>
    <property type="project" value="UniProtKB-KW"/>
</dbReference>
<dbReference type="Pfam" id="PF00271">
    <property type="entry name" value="Helicase_C"/>
    <property type="match status" value="1"/>
</dbReference>
<evidence type="ECO:0000313" key="9">
    <source>
        <dbReference type="EMBL" id="CAD9408604.1"/>
    </source>
</evidence>
<keyword evidence="3" id="KW-0347">Helicase</keyword>
<dbReference type="Gene3D" id="3.40.50.300">
    <property type="entry name" value="P-loop containing nucleotide triphosphate hydrolases"/>
    <property type="match status" value="2"/>
</dbReference>
<evidence type="ECO:0000256" key="5">
    <source>
        <dbReference type="SAM" id="MobiDB-lite"/>
    </source>
</evidence>
<feature type="domain" description="Helicase ATP-binding" evidence="7">
    <location>
        <begin position="79"/>
        <end position="271"/>
    </location>
</feature>
<name>A0A7S2BW37_9EUKA</name>
<feature type="domain" description="Helicase C-terminal" evidence="8">
    <location>
        <begin position="299"/>
        <end position="449"/>
    </location>
</feature>
<dbReference type="InterPro" id="IPR027417">
    <property type="entry name" value="P-loop_NTPase"/>
</dbReference>
<evidence type="ECO:0000256" key="3">
    <source>
        <dbReference type="ARBA" id="ARBA00022806"/>
    </source>
</evidence>
<dbReference type="SMART" id="SM00490">
    <property type="entry name" value="HELICc"/>
    <property type="match status" value="1"/>
</dbReference>
<dbReference type="PANTHER" id="PTHR47960">
    <property type="entry name" value="DEAD-BOX ATP-DEPENDENT RNA HELICASE 50"/>
    <property type="match status" value="1"/>
</dbReference>
<evidence type="ECO:0008006" key="10">
    <source>
        <dbReference type="Google" id="ProtNLM"/>
    </source>
</evidence>
<dbReference type="EMBL" id="HBGU01008354">
    <property type="protein sequence ID" value="CAD9408604.1"/>
    <property type="molecule type" value="Transcribed_RNA"/>
</dbReference>
<evidence type="ECO:0000256" key="2">
    <source>
        <dbReference type="ARBA" id="ARBA00022801"/>
    </source>
</evidence>
<keyword evidence="1" id="KW-0547">Nucleotide-binding</keyword>
<gene>
    <name evidence="9" type="ORF">CBRE1094_LOCUS4585</name>
</gene>
<sequence>MARVKSPRVISALVALLGAAASLSLPRVLPPCNSIARRTRIPVCLTANTFEALGVRAEIVEALAAAGVREPNVLQQEAIPAVLGRQSLVIGAQTGSGKTFTYLAPVMQSLKLDEDAGTGRARARRPRAIVLLPTRELALQVHDVAKAVSHRLKLRVGVIHGGVPDGPQRRRLEERPLDLLVATPGRLLKLMEAGSLYLGDVRHVVLDEVDTMFEAGFGPELDRVLQITTRDLAADPRPDASGAVQHLAVGATHPESALVLYDKWLRSARRMLVKGSHTVPSTLRQEFLTCNGPTAKVSALRDLLGVADASGKPSIGRSVLFCNSQQSARFVDHTLVEDGYKTANYHGAVPANERASNFKSFLDGEAHVLVTTDLAARGLDNLDVAHVVQFDFAKSAADYVHRCGRTARAGRTGTVTSLVTKADIELVRAIREAQRQGGDLIAAGAEHERRQRTRAATELQVAPRAHSGRPKADAVAAVFPDCRGISSANREPGASAGRGSGERVKGTAPGRQSSRGRGRGSRGGLGRSRTRRS</sequence>
<evidence type="ECO:0000256" key="6">
    <source>
        <dbReference type="SAM" id="SignalP"/>
    </source>
</evidence>
<dbReference type="GO" id="GO:0005524">
    <property type="term" value="F:ATP binding"/>
    <property type="evidence" value="ECO:0007669"/>
    <property type="project" value="UniProtKB-KW"/>
</dbReference>
<proteinExistence type="predicted"/>
<evidence type="ECO:0000256" key="1">
    <source>
        <dbReference type="ARBA" id="ARBA00022741"/>
    </source>
</evidence>
<dbReference type="SUPFAM" id="SSF52540">
    <property type="entry name" value="P-loop containing nucleoside triphosphate hydrolases"/>
    <property type="match status" value="1"/>
</dbReference>
<evidence type="ECO:0000259" key="8">
    <source>
        <dbReference type="PROSITE" id="PS51194"/>
    </source>
</evidence>
<evidence type="ECO:0000259" key="7">
    <source>
        <dbReference type="PROSITE" id="PS51192"/>
    </source>
</evidence>
<keyword evidence="2" id="KW-0378">Hydrolase</keyword>
<dbReference type="AlphaFoldDB" id="A0A7S2BW37"/>
<feature type="signal peptide" evidence="6">
    <location>
        <begin position="1"/>
        <end position="22"/>
    </location>
</feature>
<feature type="region of interest" description="Disordered" evidence="5">
    <location>
        <begin position="443"/>
        <end position="533"/>
    </location>
</feature>
<accession>A0A7S2BW37</accession>
<keyword evidence="6" id="KW-0732">Signal</keyword>
<dbReference type="GO" id="GO:0016787">
    <property type="term" value="F:hydrolase activity"/>
    <property type="evidence" value="ECO:0007669"/>
    <property type="project" value="UniProtKB-KW"/>
</dbReference>
<dbReference type="CDD" id="cd00268">
    <property type="entry name" value="DEADc"/>
    <property type="match status" value="1"/>
</dbReference>
<dbReference type="PROSITE" id="PS51192">
    <property type="entry name" value="HELICASE_ATP_BIND_1"/>
    <property type="match status" value="1"/>
</dbReference>
<dbReference type="SMART" id="SM00487">
    <property type="entry name" value="DEXDc"/>
    <property type="match status" value="1"/>
</dbReference>
<dbReference type="InterPro" id="IPR014001">
    <property type="entry name" value="Helicase_ATP-bd"/>
</dbReference>
<dbReference type="PROSITE" id="PS51194">
    <property type="entry name" value="HELICASE_CTER"/>
    <property type="match status" value="1"/>
</dbReference>
<organism evidence="9">
    <name type="scientific">Haptolina brevifila</name>
    <dbReference type="NCBI Taxonomy" id="156173"/>
    <lineage>
        <taxon>Eukaryota</taxon>
        <taxon>Haptista</taxon>
        <taxon>Haptophyta</taxon>
        <taxon>Prymnesiophyceae</taxon>
        <taxon>Prymnesiales</taxon>
        <taxon>Prymnesiaceae</taxon>
        <taxon>Haptolina</taxon>
    </lineage>
</organism>
<feature type="chain" id="PRO_5030868036" description="RNA helicase" evidence="6">
    <location>
        <begin position="23"/>
        <end position="533"/>
    </location>
</feature>